<dbReference type="InterPro" id="IPR005944">
    <property type="entry name" value="Pro_iminopeptidase"/>
</dbReference>
<dbReference type="SUPFAM" id="SSF53474">
    <property type="entry name" value="alpha/beta-Hydrolases"/>
    <property type="match status" value="1"/>
</dbReference>
<evidence type="ECO:0000313" key="2">
    <source>
        <dbReference type="Proteomes" id="UP000647587"/>
    </source>
</evidence>
<proteinExistence type="predicted"/>
<sequence>MRPGQRVVDAYYDLLTSQDPETRRAAAMAWTAWEETHVSLDPSWQPGHMLSATDAVTQQNFATLVTHDWKHAAFLPGRGLLDHMEALKHIPGVLIHGRFDVSGPTGFAWELHQAWPGSQFILVDDEGHGGPKMVEAMTAANSAFATGQ</sequence>
<dbReference type="EMBL" id="BMPP01000009">
    <property type="protein sequence ID" value="GGK29897.1"/>
    <property type="molecule type" value="Genomic_DNA"/>
</dbReference>
<evidence type="ECO:0000313" key="1">
    <source>
        <dbReference type="EMBL" id="GGK29897.1"/>
    </source>
</evidence>
<dbReference type="Proteomes" id="UP000647587">
    <property type="component" value="Unassembled WGS sequence"/>
</dbReference>
<dbReference type="PANTHER" id="PTHR43722">
    <property type="entry name" value="PROLINE IMINOPEPTIDASE"/>
    <property type="match status" value="1"/>
</dbReference>
<gene>
    <name evidence="1" type="ORF">GCM10008955_24630</name>
</gene>
<keyword evidence="2" id="KW-1185">Reference proteome</keyword>
<dbReference type="Gene3D" id="3.40.50.1820">
    <property type="entry name" value="alpha/beta hydrolase"/>
    <property type="match status" value="1"/>
</dbReference>
<evidence type="ECO:0008006" key="3">
    <source>
        <dbReference type="Google" id="ProtNLM"/>
    </source>
</evidence>
<comment type="caution">
    <text evidence="1">The sequence shown here is derived from an EMBL/GenBank/DDBJ whole genome shotgun (WGS) entry which is preliminary data.</text>
</comment>
<dbReference type="PANTHER" id="PTHR43722:SF1">
    <property type="entry name" value="PROLINE IMINOPEPTIDASE"/>
    <property type="match status" value="1"/>
</dbReference>
<dbReference type="InterPro" id="IPR029058">
    <property type="entry name" value="AB_hydrolase_fold"/>
</dbReference>
<dbReference type="RefSeq" id="WP_229780768.1">
    <property type="nucleotide sequence ID" value="NZ_BMPP01000009.1"/>
</dbReference>
<name>A0ABQ2EXX3_9DEIO</name>
<reference evidence="2" key="1">
    <citation type="journal article" date="2019" name="Int. J. Syst. Evol. Microbiol.">
        <title>The Global Catalogue of Microorganisms (GCM) 10K type strain sequencing project: providing services to taxonomists for standard genome sequencing and annotation.</title>
        <authorList>
            <consortium name="The Broad Institute Genomics Platform"/>
            <consortium name="The Broad Institute Genome Sequencing Center for Infectious Disease"/>
            <person name="Wu L."/>
            <person name="Ma J."/>
        </authorList>
    </citation>
    <scope>NUCLEOTIDE SEQUENCE [LARGE SCALE GENOMIC DNA]</scope>
    <source>
        <strain evidence="2">JCM 30331</strain>
    </source>
</reference>
<accession>A0ABQ2EXX3</accession>
<organism evidence="1 2">
    <name type="scientific">Deinococcus malanensis</name>
    <dbReference type="NCBI Taxonomy" id="1706855"/>
    <lineage>
        <taxon>Bacteria</taxon>
        <taxon>Thermotogati</taxon>
        <taxon>Deinococcota</taxon>
        <taxon>Deinococci</taxon>
        <taxon>Deinococcales</taxon>
        <taxon>Deinococcaceae</taxon>
        <taxon>Deinococcus</taxon>
    </lineage>
</organism>
<protein>
    <recommendedName>
        <fullName evidence="3">Prolyl aminopeptidase</fullName>
    </recommendedName>
</protein>